<protein>
    <submittedName>
        <fullName evidence="1">Uncharacterized protein</fullName>
    </submittedName>
</protein>
<proteinExistence type="predicted"/>
<dbReference type="EMBL" id="BK032682">
    <property type="protein sequence ID" value="DAF54697.1"/>
    <property type="molecule type" value="Genomic_DNA"/>
</dbReference>
<evidence type="ECO:0000313" key="1">
    <source>
        <dbReference type="EMBL" id="DAF54697.1"/>
    </source>
</evidence>
<sequence>MKNTITTGYLHMESVSYDIPCFSCVKSDVCKHRKEVEEIISKINSEYLSKNEILNAQFACQKAKLNNKEITYRGFASNDNSVMLCNKVENK</sequence>
<accession>A0A8S5SUJ7</accession>
<name>A0A8S5SUJ7_9CAUD</name>
<reference evidence="1" key="1">
    <citation type="journal article" date="2021" name="Proc. Natl. Acad. Sci. U.S.A.">
        <title>A Catalog of Tens of Thousands of Viruses from Human Metagenomes Reveals Hidden Associations with Chronic Diseases.</title>
        <authorList>
            <person name="Tisza M.J."/>
            <person name="Buck C.B."/>
        </authorList>
    </citation>
    <scope>NUCLEOTIDE SEQUENCE</scope>
    <source>
        <strain evidence="1">CtqPo10</strain>
    </source>
</reference>
<organism evidence="1">
    <name type="scientific">Siphoviridae sp. ctqPo10</name>
    <dbReference type="NCBI Taxonomy" id="2827948"/>
    <lineage>
        <taxon>Viruses</taxon>
        <taxon>Duplodnaviria</taxon>
        <taxon>Heunggongvirae</taxon>
        <taxon>Uroviricota</taxon>
        <taxon>Caudoviricetes</taxon>
    </lineage>
</organism>